<accession>A0A8H6KS84</accession>
<dbReference type="AlphaFoldDB" id="A0A8H6KS84"/>
<dbReference type="Pfam" id="PF01370">
    <property type="entry name" value="Epimerase"/>
    <property type="match status" value="1"/>
</dbReference>
<keyword evidence="3" id="KW-1185">Reference proteome</keyword>
<name>A0A8H6KS84_9PEZI</name>
<feature type="domain" description="NAD-dependent epimerase/dehydratase" evidence="1">
    <location>
        <begin position="3"/>
        <end position="124"/>
    </location>
</feature>
<gene>
    <name evidence="2" type="ORF">CPLU01_03610</name>
</gene>
<organism evidence="2 3">
    <name type="scientific">Colletotrichum plurivorum</name>
    <dbReference type="NCBI Taxonomy" id="2175906"/>
    <lineage>
        <taxon>Eukaryota</taxon>
        <taxon>Fungi</taxon>
        <taxon>Dikarya</taxon>
        <taxon>Ascomycota</taxon>
        <taxon>Pezizomycotina</taxon>
        <taxon>Sordariomycetes</taxon>
        <taxon>Hypocreomycetidae</taxon>
        <taxon>Glomerellales</taxon>
        <taxon>Glomerellaceae</taxon>
        <taxon>Colletotrichum</taxon>
        <taxon>Colletotrichum orchidearum species complex</taxon>
    </lineage>
</organism>
<dbReference type="InterPro" id="IPR001509">
    <property type="entry name" value="Epimerase_deHydtase"/>
</dbReference>
<dbReference type="Proteomes" id="UP000654918">
    <property type="component" value="Unassembled WGS sequence"/>
</dbReference>
<dbReference type="EMBL" id="WIGO01000031">
    <property type="protein sequence ID" value="KAF6836575.1"/>
    <property type="molecule type" value="Genomic_DNA"/>
</dbReference>
<reference evidence="2" key="1">
    <citation type="journal article" date="2020" name="Phytopathology">
        <title>Genome Sequence Resources of Colletotrichum truncatum, C. plurivorum, C. musicola, and C. sojae: Four Species Pathogenic to Soybean (Glycine max).</title>
        <authorList>
            <person name="Rogerio F."/>
            <person name="Boufleur T.R."/>
            <person name="Ciampi-Guillardi M."/>
            <person name="Sukno S.A."/>
            <person name="Thon M.R."/>
            <person name="Massola Junior N.S."/>
            <person name="Baroncelli R."/>
        </authorList>
    </citation>
    <scope>NUCLEOTIDE SEQUENCE</scope>
    <source>
        <strain evidence="2">LFN00145</strain>
    </source>
</reference>
<dbReference type="InterPro" id="IPR036291">
    <property type="entry name" value="NAD(P)-bd_dom_sf"/>
</dbReference>
<sequence length="308" mass="32479">MKVLIIGGTGMIGAHAALHLRSLGHSITISGRRPPTTTPSLAELPFLAGDYLEKDDFPPSSLSQFEAIVFAAGSDVRHVPQGSAADEHYLSANGSAVPAFARLARDAGVKVFVHIGSAYPHVVPEKVAESAYVRSRKLAADGITQLAGPEFFAVSLDAPIVVGGVPDIPVAPFFQASVQYAEGKLPIPAFAPPGGMNFISTRSLSEAISGALENAAALSGRAVLVGDENLTYAEYVEAFFVAVGNAQKLPVLEQDHPLMPRATRYAGDGLVRYEPDVEDVKLLGGYRRNDVKNAIEELVRFSKAGSSA</sequence>
<evidence type="ECO:0000259" key="1">
    <source>
        <dbReference type="Pfam" id="PF01370"/>
    </source>
</evidence>
<evidence type="ECO:0000313" key="3">
    <source>
        <dbReference type="Proteomes" id="UP000654918"/>
    </source>
</evidence>
<comment type="caution">
    <text evidence="2">The sequence shown here is derived from an EMBL/GenBank/DDBJ whole genome shotgun (WGS) entry which is preliminary data.</text>
</comment>
<evidence type="ECO:0000313" key="2">
    <source>
        <dbReference type="EMBL" id="KAF6836575.1"/>
    </source>
</evidence>
<dbReference type="Gene3D" id="3.40.50.720">
    <property type="entry name" value="NAD(P)-binding Rossmann-like Domain"/>
    <property type="match status" value="1"/>
</dbReference>
<protein>
    <recommendedName>
        <fullName evidence="1">NAD-dependent epimerase/dehydratase domain-containing protein</fullName>
    </recommendedName>
</protein>
<dbReference type="SUPFAM" id="SSF51735">
    <property type="entry name" value="NAD(P)-binding Rossmann-fold domains"/>
    <property type="match status" value="1"/>
</dbReference>
<proteinExistence type="predicted"/>